<dbReference type="GO" id="GO:0005739">
    <property type="term" value="C:mitochondrion"/>
    <property type="evidence" value="ECO:0007669"/>
    <property type="project" value="TreeGrafter"/>
</dbReference>
<dbReference type="EMBL" id="KB932215">
    <property type="protein sequence ID" value="KCV67632.1"/>
    <property type="molecule type" value="Genomic_DNA"/>
</dbReference>
<keyword evidence="5" id="KW-0819">tRNA processing</keyword>
<comment type="catalytic activity">
    <reaction evidence="1">
        <text>Endonucleolytic cleavage of RNA, removing extra 3' nucleotides from tRNA precursor, generating 3' termini of tRNAs. A 3'-hydroxy group is left at the tRNA terminus and a 5'-phosphoryl group is left at the trailer molecule.</text>
        <dbReference type="EC" id="3.1.26.11"/>
    </reaction>
</comment>
<evidence type="ECO:0000256" key="3">
    <source>
        <dbReference type="ARBA" id="ARBA00007823"/>
    </source>
</evidence>
<feature type="compositionally biased region" description="Low complexity" evidence="11">
    <location>
        <begin position="715"/>
        <end position="732"/>
    </location>
</feature>
<feature type="domain" description="tRNase Z endonuclease" evidence="12">
    <location>
        <begin position="6"/>
        <end position="58"/>
    </location>
</feature>
<evidence type="ECO:0000256" key="6">
    <source>
        <dbReference type="ARBA" id="ARBA00022722"/>
    </source>
</evidence>
<sequence length="812" mass="83004">MAAHLQVLSAGQFDAPPALILHTRNRRYLIQCPEGSQRLLAEYGVALGKLDTILLTRVAPAPADMPAVNPLAAGLWCRSIGGLPGLALTLGDAGHALPASQMAKPFGRGATGGPGGSSNSPQRQSRLDAPVPAEAEAEAAVPAAGPSTPPAAGPADDLDRLSPPVPAPPSPPAASSAAAMGAVSAARKRSFGEAFFRSPSILAHGPYRRPGQHGLRLVGPDGVADISKLVSFFVNKNHMPLQPFALEPGDILSDGDVLLTTLPTAECSGACRERGSLADSDGYVWLLPGAEAAALPAVCLRFACVSANLLTVHRVGAFMVDCGEGTIAQLYRTLVAGSQAELAAGLGGEPPAAPPSPGPGHLAPALDAGFRRLAHTLLVDLRGVFITHMHADHLLGVLRLLEVRAQLLALLAGLGIGPRDTAPAEAGLRARVLHLLGVDVHRTPGRVLWRPLPVVGPAHLSRFLAHFQALFGAAALSPYAYSTNALLVEEALVFGQPLGPAAGTSRVSVRSVPVFHCPHAFGFVFTHEPGPEAGAPSGQAPGGQSACACAANCWRVIFSGDTRPTAALARAALEHPACPGGSGMPGPLAAPPCVLVHEATFDDTTDNLVHARQKRHSTALEALAVATAGQMTACVLTHFSQKYNRDPGLLGAAVVAAQTGRSLQSVVRASSRPMAEFSLPLGTTIDLVGQLPGEFAGRVPVVADTGPGPGGPQSPGGATPMAPASAEAEAPPALGPDAPPPGPPRTADGRAFGVALAFDMMVLRQQDLIPPRPVATDCPMAGSPLVAADGLEPIRSTPVSRVVECIDAVFGV</sequence>
<dbReference type="GO" id="GO:0046872">
    <property type="term" value="F:metal ion binding"/>
    <property type="evidence" value="ECO:0007669"/>
    <property type="project" value="UniProtKB-KW"/>
</dbReference>
<evidence type="ECO:0000313" key="13">
    <source>
        <dbReference type="EMBL" id="KCV67632.1"/>
    </source>
</evidence>
<keyword evidence="14" id="KW-1185">Reference proteome</keyword>
<dbReference type="Proteomes" id="UP000030693">
    <property type="component" value="Unassembled WGS sequence"/>
</dbReference>
<feature type="region of interest" description="Disordered" evidence="11">
    <location>
        <begin position="699"/>
        <end position="749"/>
    </location>
</feature>
<keyword evidence="6" id="KW-0540">Nuclease</keyword>
<dbReference type="EC" id="3.1.26.11" evidence="4"/>
<evidence type="ECO:0000256" key="1">
    <source>
        <dbReference type="ARBA" id="ARBA00000402"/>
    </source>
</evidence>
<evidence type="ECO:0000259" key="12">
    <source>
        <dbReference type="Pfam" id="PF13691"/>
    </source>
</evidence>
<evidence type="ECO:0000313" key="14">
    <source>
        <dbReference type="Proteomes" id="UP000030693"/>
    </source>
</evidence>
<organism evidence="13">
    <name type="scientific">Fonticula alba</name>
    <name type="common">Slime mold</name>
    <dbReference type="NCBI Taxonomy" id="691883"/>
    <lineage>
        <taxon>Eukaryota</taxon>
        <taxon>Rotosphaerida</taxon>
        <taxon>Fonticulaceae</taxon>
        <taxon>Fonticula</taxon>
    </lineage>
</organism>
<name>A0A058Z287_FONAL</name>
<dbReference type="GO" id="GO:1990180">
    <property type="term" value="P:mitochondrial tRNA 3'-end processing"/>
    <property type="evidence" value="ECO:0007669"/>
    <property type="project" value="TreeGrafter"/>
</dbReference>
<dbReference type="GO" id="GO:0042781">
    <property type="term" value="F:3'-tRNA processing endoribonuclease activity"/>
    <property type="evidence" value="ECO:0007669"/>
    <property type="project" value="UniProtKB-EC"/>
</dbReference>
<dbReference type="OrthoDB" id="527344at2759"/>
<feature type="region of interest" description="Disordered" evidence="11">
    <location>
        <begin position="102"/>
        <end position="178"/>
    </location>
</feature>
<keyword evidence="8" id="KW-0255">Endonuclease</keyword>
<evidence type="ECO:0000256" key="2">
    <source>
        <dbReference type="ARBA" id="ARBA00001947"/>
    </source>
</evidence>
<evidence type="ECO:0000256" key="8">
    <source>
        <dbReference type="ARBA" id="ARBA00022759"/>
    </source>
</evidence>
<feature type="compositionally biased region" description="Low complexity" evidence="11">
    <location>
        <begin position="117"/>
        <end position="146"/>
    </location>
</feature>
<accession>A0A058Z287</accession>
<feature type="compositionally biased region" description="Pro residues" evidence="11">
    <location>
        <begin position="163"/>
        <end position="172"/>
    </location>
</feature>
<dbReference type="STRING" id="691883.A0A058Z287"/>
<keyword evidence="10" id="KW-0862">Zinc</keyword>
<keyword evidence="9" id="KW-0378">Hydrolase</keyword>
<dbReference type="InterPro" id="IPR027794">
    <property type="entry name" value="tRNase_Z_dom"/>
</dbReference>
<dbReference type="RefSeq" id="XP_009497970.1">
    <property type="nucleotide sequence ID" value="XM_009499695.1"/>
</dbReference>
<dbReference type="Gene3D" id="3.60.15.10">
    <property type="entry name" value="Ribonuclease Z/Hydroxyacylglutathione hydrolase-like"/>
    <property type="match status" value="1"/>
</dbReference>
<evidence type="ECO:0000256" key="10">
    <source>
        <dbReference type="ARBA" id="ARBA00022833"/>
    </source>
</evidence>
<keyword evidence="7" id="KW-0479">Metal-binding</keyword>
<dbReference type="eggNOG" id="KOG2121">
    <property type="taxonomic scope" value="Eukaryota"/>
</dbReference>
<reference evidence="13" key="1">
    <citation type="submission" date="2013-04" db="EMBL/GenBank/DDBJ databases">
        <title>The Genome Sequence of Fonticula alba ATCC 38817.</title>
        <authorList>
            <consortium name="The Broad Institute Genomics Platform"/>
            <person name="Russ C."/>
            <person name="Cuomo C."/>
            <person name="Burger G."/>
            <person name="Gray M.W."/>
            <person name="Holland P.W.H."/>
            <person name="King N."/>
            <person name="Lang F.B.F."/>
            <person name="Roger A.J."/>
            <person name="Ruiz-Trillo I."/>
            <person name="Brown M."/>
            <person name="Walker B."/>
            <person name="Young S."/>
            <person name="Zeng Q."/>
            <person name="Gargeya S."/>
            <person name="Fitzgerald M."/>
            <person name="Haas B."/>
            <person name="Abouelleil A."/>
            <person name="Allen A.W."/>
            <person name="Alvarado L."/>
            <person name="Arachchi H.M."/>
            <person name="Berlin A.M."/>
            <person name="Chapman S.B."/>
            <person name="Gainer-Dewar J."/>
            <person name="Goldberg J."/>
            <person name="Griggs A."/>
            <person name="Gujja S."/>
            <person name="Hansen M."/>
            <person name="Howarth C."/>
            <person name="Imamovic A."/>
            <person name="Ireland A."/>
            <person name="Larimer J."/>
            <person name="McCowan C."/>
            <person name="Murphy C."/>
            <person name="Pearson M."/>
            <person name="Poon T.W."/>
            <person name="Priest M."/>
            <person name="Roberts A."/>
            <person name="Saif S."/>
            <person name="Shea T."/>
            <person name="Sisk P."/>
            <person name="Sykes S."/>
            <person name="Wortman J."/>
            <person name="Nusbaum C."/>
            <person name="Birren B."/>
        </authorList>
    </citation>
    <scope>NUCLEOTIDE SEQUENCE [LARGE SCALE GENOMIC DNA]</scope>
    <source>
        <strain evidence="13">ATCC 38817</strain>
    </source>
</reference>
<evidence type="ECO:0000256" key="11">
    <source>
        <dbReference type="SAM" id="MobiDB-lite"/>
    </source>
</evidence>
<dbReference type="PANTHER" id="PTHR12553">
    <property type="entry name" value="ZINC PHOSPHODIESTERASE ELAC PROTEIN 2"/>
    <property type="match status" value="1"/>
</dbReference>
<proteinExistence type="inferred from homology"/>
<evidence type="ECO:0000256" key="4">
    <source>
        <dbReference type="ARBA" id="ARBA00012477"/>
    </source>
</evidence>
<protein>
    <recommendedName>
        <fullName evidence="4">ribonuclease Z</fullName>
        <ecNumber evidence="4">3.1.26.11</ecNumber>
    </recommendedName>
</protein>
<evidence type="ECO:0000256" key="7">
    <source>
        <dbReference type="ARBA" id="ARBA00022723"/>
    </source>
</evidence>
<gene>
    <name evidence="13" type="ORF">H696_05919</name>
</gene>
<dbReference type="Pfam" id="PF13691">
    <property type="entry name" value="Lactamase_B_4"/>
    <property type="match status" value="1"/>
</dbReference>
<feature type="compositionally biased region" description="Pro residues" evidence="11">
    <location>
        <begin position="733"/>
        <end position="744"/>
    </location>
</feature>
<comment type="similarity">
    <text evidence="3">Belongs to the RNase Z family.</text>
</comment>
<dbReference type="InterPro" id="IPR047151">
    <property type="entry name" value="RNZ2-like"/>
</dbReference>
<dbReference type="SUPFAM" id="SSF56281">
    <property type="entry name" value="Metallo-hydrolase/oxidoreductase"/>
    <property type="match status" value="1"/>
</dbReference>
<evidence type="ECO:0000256" key="5">
    <source>
        <dbReference type="ARBA" id="ARBA00022694"/>
    </source>
</evidence>
<dbReference type="GeneID" id="20530644"/>
<dbReference type="PANTHER" id="PTHR12553:SF49">
    <property type="entry name" value="ZINC PHOSPHODIESTERASE ELAC PROTEIN 2"/>
    <property type="match status" value="1"/>
</dbReference>
<comment type="cofactor">
    <cofactor evidence="2">
        <name>Zn(2+)</name>
        <dbReference type="ChEBI" id="CHEBI:29105"/>
    </cofactor>
</comment>
<evidence type="ECO:0000256" key="9">
    <source>
        <dbReference type="ARBA" id="ARBA00022801"/>
    </source>
</evidence>
<dbReference type="InterPro" id="IPR036866">
    <property type="entry name" value="RibonucZ/Hydroxyglut_hydro"/>
</dbReference>
<dbReference type="AlphaFoldDB" id="A0A058Z287"/>